<evidence type="ECO:0000313" key="3">
    <source>
        <dbReference type="Proteomes" id="UP000780768"/>
    </source>
</evidence>
<dbReference type="InterPro" id="IPR035069">
    <property type="entry name" value="TTHA1013/TTHA0281-like"/>
</dbReference>
<dbReference type="SUPFAM" id="SSF143100">
    <property type="entry name" value="TTHA1013/TTHA0281-like"/>
    <property type="match status" value="1"/>
</dbReference>
<dbReference type="AlphaFoldDB" id="A0A921HRH2"/>
<dbReference type="RefSeq" id="WP_303692048.1">
    <property type="nucleotide sequence ID" value="NZ_CAKMHU010000005.1"/>
</dbReference>
<gene>
    <name evidence="2" type="ORF">K8V65_08835</name>
</gene>
<name>A0A921HRH2_9FIRM</name>
<dbReference type="EMBL" id="DYVR01000246">
    <property type="protein sequence ID" value="HJF85751.1"/>
    <property type="molecule type" value="Genomic_DNA"/>
</dbReference>
<sequence length="139" mass="15688">MLSIYPAIFYEEKEGGYSVIFPDLNHLATCGDTLNEAMAMAVDCLAGYIYSEELDGNTVPAPTPMDKIDIHCEDDADSDYVKAFVNMVSVDVKEYARTHFTKSVKKTLTIPKWLNDEAERRKINFSKVLRTALLNEIKV</sequence>
<evidence type="ECO:0000259" key="1">
    <source>
        <dbReference type="Pfam" id="PF15919"/>
    </source>
</evidence>
<organism evidence="2 3">
    <name type="scientific">Megamonas hypermegale</name>
    <dbReference type="NCBI Taxonomy" id="158847"/>
    <lineage>
        <taxon>Bacteria</taxon>
        <taxon>Bacillati</taxon>
        <taxon>Bacillota</taxon>
        <taxon>Negativicutes</taxon>
        <taxon>Selenomonadales</taxon>
        <taxon>Selenomonadaceae</taxon>
        <taxon>Megamonas</taxon>
    </lineage>
</organism>
<dbReference type="Pfam" id="PF15919">
    <property type="entry name" value="HicB_lk_antitox"/>
    <property type="match status" value="1"/>
</dbReference>
<dbReference type="InterPro" id="IPR031807">
    <property type="entry name" value="HicB-like"/>
</dbReference>
<proteinExistence type="predicted"/>
<comment type="caution">
    <text evidence="2">The sequence shown here is derived from an EMBL/GenBank/DDBJ whole genome shotgun (WGS) entry which is preliminary data.</text>
</comment>
<reference evidence="2" key="2">
    <citation type="submission" date="2021-09" db="EMBL/GenBank/DDBJ databases">
        <authorList>
            <person name="Gilroy R."/>
        </authorList>
    </citation>
    <scope>NUCLEOTIDE SEQUENCE</scope>
    <source>
        <strain evidence="2">7318</strain>
    </source>
</reference>
<dbReference type="Proteomes" id="UP000780768">
    <property type="component" value="Unassembled WGS sequence"/>
</dbReference>
<accession>A0A921HRH2</accession>
<dbReference type="Gene3D" id="3.30.160.250">
    <property type="match status" value="1"/>
</dbReference>
<evidence type="ECO:0000313" key="2">
    <source>
        <dbReference type="EMBL" id="HJF85751.1"/>
    </source>
</evidence>
<protein>
    <submittedName>
        <fullName evidence="2">Type II toxin-antitoxin system HicB family antitoxin</fullName>
    </submittedName>
</protein>
<feature type="domain" description="HicB-like antitoxin of toxin-antitoxin system" evidence="1">
    <location>
        <begin position="5"/>
        <end position="117"/>
    </location>
</feature>
<reference evidence="2" key="1">
    <citation type="journal article" date="2021" name="PeerJ">
        <title>Extensive microbial diversity within the chicken gut microbiome revealed by metagenomics and culture.</title>
        <authorList>
            <person name="Gilroy R."/>
            <person name="Ravi A."/>
            <person name="Getino M."/>
            <person name="Pursley I."/>
            <person name="Horton D.L."/>
            <person name="Alikhan N.F."/>
            <person name="Baker D."/>
            <person name="Gharbi K."/>
            <person name="Hall N."/>
            <person name="Watson M."/>
            <person name="Adriaenssens E.M."/>
            <person name="Foster-Nyarko E."/>
            <person name="Jarju S."/>
            <person name="Secka A."/>
            <person name="Antonio M."/>
            <person name="Oren A."/>
            <person name="Chaudhuri R.R."/>
            <person name="La Ragione R."/>
            <person name="Hildebrand F."/>
            <person name="Pallen M.J."/>
        </authorList>
    </citation>
    <scope>NUCLEOTIDE SEQUENCE</scope>
    <source>
        <strain evidence="2">7318</strain>
    </source>
</reference>